<protein>
    <recommendedName>
        <fullName evidence="3">Phytanoyl-CoA dioxygenase (PhyH)</fullName>
    </recommendedName>
</protein>
<reference evidence="1 2" key="1">
    <citation type="submission" date="2016-11" db="EMBL/GenBank/DDBJ databases">
        <authorList>
            <person name="Jaros S."/>
            <person name="Januszkiewicz K."/>
            <person name="Wedrychowicz H."/>
        </authorList>
    </citation>
    <scope>NUCLEOTIDE SEQUENCE [LARGE SCALE GENOMIC DNA]</scope>
    <source>
        <strain evidence="1 2">GAS138</strain>
    </source>
</reference>
<dbReference type="Proteomes" id="UP000189796">
    <property type="component" value="Chromosome I"/>
</dbReference>
<evidence type="ECO:0000313" key="1">
    <source>
        <dbReference type="EMBL" id="SHI13082.1"/>
    </source>
</evidence>
<dbReference type="EMBL" id="LT670817">
    <property type="protein sequence ID" value="SHI13082.1"/>
    <property type="molecule type" value="Genomic_DNA"/>
</dbReference>
<evidence type="ECO:0008006" key="3">
    <source>
        <dbReference type="Google" id="ProtNLM"/>
    </source>
</evidence>
<accession>A0A1M5YM39</accession>
<proteinExistence type="predicted"/>
<dbReference type="SUPFAM" id="SSF51197">
    <property type="entry name" value="Clavaminate synthase-like"/>
    <property type="match status" value="1"/>
</dbReference>
<organism evidence="1 2">
    <name type="scientific">Bradyrhizobium erythrophlei</name>
    <dbReference type="NCBI Taxonomy" id="1437360"/>
    <lineage>
        <taxon>Bacteria</taxon>
        <taxon>Pseudomonadati</taxon>
        <taxon>Pseudomonadota</taxon>
        <taxon>Alphaproteobacteria</taxon>
        <taxon>Hyphomicrobiales</taxon>
        <taxon>Nitrobacteraceae</taxon>
        <taxon>Bradyrhizobium</taxon>
    </lineage>
</organism>
<evidence type="ECO:0000313" key="2">
    <source>
        <dbReference type="Proteomes" id="UP000189796"/>
    </source>
</evidence>
<dbReference type="AlphaFoldDB" id="A0A1M5YM39"/>
<dbReference type="RefSeq" id="WP_245332434.1">
    <property type="nucleotide sequence ID" value="NZ_LT670817.1"/>
</dbReference>
<dbReference type="Gene3D" id="2.60.120.620">
    <property type="entry name" value="q2cbj1_9rhob like domain"/>
    <property type="match status" value="1"/>
</dbReference>
<gene>
    <name evidence="1" type="ORF">SAMN05443248_8506</name>
</gene>
<sequence>MATAGGASDISLNGGFPDLSDESVSELVSSIDRGGYGVVSHYLKQHELDQLHAFVEDTVQAAGNQYVCFTGCEDLAGTPLERMAKSPIFRRLCTRVYERATGNQAPDQPYYQILRCLTGSSSQQHSLRFHYDSYVLTALLPICVPEGRHSGELLMVPNTRSVRTWYAQNLIDKLLVDNPLTQLLLRRLAKAPSSHLVRIKLKPGNLYLFWGYRSIHTNEPCDPDKTRATALFHYVDPHTDSRLKRALRGSGPL</sequence>
<name>A0A1M5YM39_9BRAD</name>